<evidence type="ECO:0000313" key="1">
    <source>
        <dbReference type="EMBL" id="KAJ8631146.1"/>
    </source>
</evidence>
<dbReference type="EMBL" id="CM056815">
    <property type="protein sequence ID" value="KAJ8631146.1"/>
    <property type="molecule type" value="Genomic_DNA"/>
</dbReference>
<organism evidence="1 2">
    <name type="scientific">Persea americana</name>
    <name type="common">Avocado</name>
    <dbReference type="NCBI Taxonomy" id="3435"/>
    <lineage>
        <taxon>Eukaryota</taxon>
        <taxon>Viridiplantae</taxon>
        <taxon>Streptophyta</taxon>
        <taxon>Embryophyta</taxon>
        <taxon>Tracheophyta</taxon>
        <taxon>Spermatophyta</taxon>
        <taxon>Magnoliopsida</taxon>
        <taxon>Magnoliidae</taxon>
        <taxon>Laurales</taxon>
        <taxon>Lauraceae</taxon>
        <taxon>Persea</taxon>
    </lineage>
</organism>
<name>A0ACC2LD64_PERAE</name>
<comment type="caution">
    <text evidence="1">The sequence shown here is derived from an EMBL/GenBank/DDBJ whole genome shotgun (WGS) entry which is preliminary data.</text>
</comment>
<sequence length="555" mass="61755">MGCYDVVIADVYKPDMNGFELLKIFCQEMHLPVIMMSANCDVNVAMRGLENEARYHLMKPVSVGEVKNIWQPIIRKSKEDTNDIEEIGSFGEIRQMGSSSEENDNPDAGAGWGSSVDHVELERHKRKKGALGVRIDSKGKNVNTAERKARICWDAVLHNNFVKSIDQIGIDSTAQKKIVQPIDASGLSLKNVASHLQKHRLLLGRLNEPKNYVPFRSPPSKSRLKMHPLPPKVGGPGPTSIPNFPSPYNPMGVQPTAANDMQNINASMPATLDSQSFDPIATTRFGQLNHPTNAQPLLQPGSCSSAPSLLQQNKDSMASGMFQQKMEMDSSSTSDTTLTIHWPRQPTPEFLESASLGKFEMQNAQNSDCITRMDNVELIKKFNEFSLSGLQVTSTGDFNRMTQTRLLDEGLSNINSGSNLMNSINNKEQKPLDAKAKGKMPLVTEEEEDIFLPELTSTDFNMDHYMNLDSSNQYPTDYPNVMQGEDVLMGDNSSSYDMDTLSEQVKNPTFWSSSEDQPFGSSTNDMGFKKAPDGTKHKERDFDLNLFPVDKDEDQ</sequence>
<gene>
    <name evidence="1" type="ORF">MRB53_024469</name>
</gene>
<protein>
    <submittedName>
        <fullName evidence="1">Uncharacterized protein</fullName>
    </submittedName>
</protein>
<accession>A0ACC2LD64</accession>
<evidence type="ECO:0000313" key="2">
    <source>
        <dbReference type="Proteomes" id="UP001234297"/>
    </source>
</evidence>
<keyword evidence="2" id="KW-1185">Reference proteome</keyword>
<reference evidence="1 2" key="1">
    <citation type="journal article" date="2022" name="Hortic Res">
        <title>A haplotype resolved chromosomal level avocado genome allows analysis of novel avocado genes.</title>
        <authorList>
            <person name="Nath O."/>
            <person name="Fletcher S.J."/>
            <person name="Hayward A."/>
            <person name="Shaw L.M."/>
            <person name="Masouleh A.K."/>
            <person name="Furtado A."/>
            <person name="Henry R.J."/>
            <person name="Mitter N."/>
        </authorList>
    </citation>
    <scope>NUCLEOTIDE SEQUENCE [LARGE SCALE GENOMIC DNA]</scope>
    <source>
        <strain evidence="2">cv. Hass</strain>
    </source>
</reference>
<dbReference type="Proteomes" id="UP001234297">
    <property type="component" value="Chromosome 7"/>
</dbReference>
<proteinExistence type="predicted"/>